<dbReference type="GO" id="GO:0016740">
    <property type="term" value="F:transferase activity"/>
    <property type="evidence" value="ECO:0007669"/>
    <property type="project" value="UniProtKB-KW"/>
</dbReference>
<keyword evidence="2" id="KW-0808">Transferase</keyword>
<protein>
    <submittedName>
        <fullName evidence="3">Uncharacterized protein</fullName>
    </submittedName>
</protein>
<keyword evidence="4" id="KW-1185">Reference proteome</keyword>
<dbReference type="Pfam" id="PF02458">
    <property type="entry name" value="Transferase"/>
    <property type="match status" value="1"/>
</dbReference>
<accession>A0AA88CNM4</accession>
<dbReference type="InterPro" id="IPR050898">
    <property type="entry name" value="Plant_acyltransferase"/>
</dbReference>
<dbReference type="PANTHER" id="PTHR31147">
    <property type="entry name" value="ACYL TRANSFERASE 4"/>
    <property type="match status" value="1"/>
</dbReference>
<dbReference type="PANTHER" id="PTHR31147:SF66">
    <property type="entry name" value="OS05G0315700 PROTEIN"/>
    <property type="match status" value="1"/>
</dbReference>
<comment type="similarity">
    <text evidence="1">Belongs to the plant acyltransferase family.</text>
</comment>
<dbReference type="Gene3D" id="3.30.559.10">
    <property type="entry name" value="Chloramphenicol acetyltransferase-like domain"/>
    <property type="match status" value="1"/>
</dbReference>
<gene>
    <name evidence="3" type="ORF">TIFTF001_002102</name>
</gene>
<dbReference type="GO" id="GO:0009836">
    <property type="term" value="P:fruit ripening, climacteric"/>
    <property type="evidence" value="ECO:0007669"/>
    <property type="project" value="UniProtKB-ARBA"/>
</dbReference>
<comment type="caution">
    <text evidence="3">The sequence shown here is derived from an EMBL/GenBank/DDBJ whole genome shotgun (WGS) entry which is preliminary data.</text>
</comment>
<organism evidence="3 4">
    <name type="scientific">Ficus carica</name>
    <name type="common">Common fig</name>
    <dbReference type="NCBI Taxonomy" id="3494"/>
    <lineage>
        <taxon>Eukaryota</taxon>
        <taxon>Viridiplantae</taxon>
        <taxon>Streptophyta</taxon>
        <taxon>Embryophyta</taxon>
        <taxon>Tracheophyta</taxon>
        <taxon>Spermatophyta</taxon>
        <taxon>Magnoliopsida</taxon>
        <taxon>eudicotyledons</taxon>
        <taxon>Gunneridae</taxon>
        <taxon>Pentapetalae</taxon>
        <taxon>rosids</taxon>
        <taxon>fabids</taxon>
        <taxon>Rosales</taxon>
        <taxon>Moraceae</taxon>
        <taxon>Ficeae</taxon>
        <taxon>Ficus</taxon>
    </lineage>
</organism>
<name>A0AA88CNM4_FICCA</name>
<dbReference type="AlphaFoldDB" id="A0AA88CNM4"/>
<dbReference type="EMBL" id="BTGU01000002">
    <property type="protein sequence ID" value="GMN28598.1"/>
    <property type="molecule type" value="Genomic_DNA"/>
</dbReference>
<sequence length="228" mass="24811">MCAGNKACLRRLSWLTRSTITYAMLKKNQFLSNKAPTFDVVAACLWRARTRTLLSPSSTVRLLFPINTHMRYKPSLPKGYGSTVVYPCAITHAAKLIEKPLPYAASLISAVKKGVSGDEYQASVPSRLMGADGFCSEGAFAVSDMTRLGFTNVDFGWGKAAYGGPARARASLVPGMVTSLITHKNEDRVEGVLALASLPAESLDKFHNEIRKEVEVDFVVPSKRIPAL</sequence>
<dbReference type="Proteomes" id="UP001187192">
    <property type="component" value="Unassembled WGS sequence"/>
</dbReference>
<evidence type="ECO:0000313" key="4">
    <source>
        <dbReference type="Proteomes" id="UP001187192"/>
    </source>
</evidence>
<proteinExistence type="inferred from homology"/>
<reference evidence="3" key="1">
    <citation type="submission" date="2023-07" db="EMBL/GenBank/DDBJ databases">
        <title>draft genome sequence of fig (Ficus carica).</title>
        <authorList>
            <person name="Takahashi T."/>
            <person name="Nishimura K."/>
        </authorList>
    </citation>
    <scope>NUCLEOTIDE SEQUENCE</scope>
</reference>
<evidence type="ECO:0000313" key="3">
    <source>
        <dbReference type="EMBL" id="GMN28598.1"/>
    </source>
</evidence>
<dbReference type="InterPro" id="IPR023213">
    <property type="entry name" value="CAT-like_dom_sf"/>
</dbReference>
<evidence type="ECO:0000256" key="1">
    <source>
        <dbReference type="ARBA" id="ARBA00009861"/>
    </source>
</evidence>
<evidence type="ECO:0000256" key="2">
    <source>
        <dbReference type="ARBA" id="ARBA00022679"/>
    </source>
</evidence>